<organism evidence="1 2">
    <name type="scientific">Byssochlamys spectabilis</name>
    <name type="common">Paecilomyces variotii</name>
    <dbReference type="NCBI Taxonomy" id="264951"/>
    <lineage>
        <taxon>Eukaryota</taxon>
        <taxon>Fungi</taxon>
        <taxon>Dikarya</taxon>
        <taxon>Ascomycota</taxon>
        <taxon>Pezizomycotina</taxon>
        <taxon>Eurotiomycetes</taxon>
        <taxon>Eurotiomycetidae</taxon>
        <taxon>Eurotiales</taxon>
        <taxon>Thermoascaceae</taxon>
        <taxon>Paecilomyces</taxon>
    </lineage>
</organism>
<evidence type="ECO:0000313" key="1">
    <source>
        <dbReference type="EMBL" id="RWQ99952.1"/>
    </source>
</evidence>
<comment type="caution">
    <text evidence="1">The sequence shown here is derived from an EMBL/GenBank/DDBJ whole genome shotgun (WGS) entry which is preliminary data.</text>
</comment>
<gene>
    <name evidence="1" type="ORF">C8Q69DRAFT_503460</name>
</gene>
<dbReference type="AlphaFoldDB" id="A0A443I7B9"/>
<name>A0A443I7B9_BYSSP</name>
<protein>
    <submittedName>
        <fullName evidence="1">Uncharacterized protein</fullName>
    </submittedName>
</protein>
<sequence length="88" mass="9400">MAAPRLNPAAVGTTYLDIPSIAAEIHALDSNSSEGHVNGVWNSILNWVFDPVDGYITRPQDMHTQYGGTHGFPTSIRSSGGEAVVCIF</sequence>
<proteinExistence type="predicted"/>
<keyword evidence="2" id="KW-1185">Reference proteome</keyword>
<dbReference type="EMBL" id="RCNU01000001">
    <property type="protein sequence ID" value="RWQ99952.1"/>
    <property type="molecule type" value="Genomic_DNA"/>
</dbReference>
<dbReference type="VEuPathDB" id="FungiDB:C8Q69DRAFT_503460"/>
<reference evidence="1 2" key="1">
    <citation type="journal article" date="2018" name="Front. Microbiol.">
        <title>Genomic and genetic insights into a cosmopolitan fungus, Paecilomyces variotii (Eurotiales).</title>
        <authorList>
            <person name="Urquhart A.S."/>
            <person name="Mondo S.J."/>
            <person name="Makela M.R."/>
            <person name="Hane J.K."/>
            <person name="Wiebenga A."/>
            <person name="He G."/>
            <person name="Mihaltcheva S."/>
            <person name="Pangilinan J."/>
            <person name="Lipzen A."/>
            <person name="Barry K."/>
            <person name="de Vries R.P."/>
            <person name="Grigoriev I.V."/>
            <person name="Idnurm A."/>
        </authorList>
    </citation>
    <scope>NUCLEOTIDE SEQUENCE [LARGE SCALE GENOMIC DNA]</scope>
    <source>
        <strain evidence="1 2">CBS 101075</strain>
    </source>
</reference>
<dbReference type="Proteomes" id="UP000283841">
    <property type="component" value="Unassembled WGS sequence"/>
</dbReference>
<dbReference type="RefSeq" id="XP_028489597.1">
    <property type="nucleotide sequence ID" value="XM_028632495.1"/>
</dbReference>
<accession>A0A443I7B9</accession>
<evidence type="ECO:0000313" key="2">
    <source>
        <dbReference type="Proteomes" id="UP000283841"/>
    </source>
</evidence>
<dbReference type="GeneID" id="39601772"/>